<sequence length="447" mass="49330">MKSDRRRAMAVIGAACLTKAMPWGDTRFAQADEAYQKATNGLPRLKITNVKAILTRPATARLVVVKVETSEPGLYGLGCATFTQRAQAVAVAVDKFIAAFAKDRGPDNIEDLWQTAYTSSYWRNGPVLNNALSGLDMALWDIKGKRAGMPVYQLFGGKCRFAVDTYKRAGEDSMEKLVETVQAYIAEGYRHVRIQLGGYGGTKISGEAAFKQAGFGLPEDHFISLKDYLNSVPEMFATVRAACGDDVELLHDIHERVSPREAIGLIEQLEPYRPFFIEDPLPPEPNLGWFRQLRNRTNVPIAMGELFNNPHEWTDLISERLIDYIRVHLSQIGGLTPARKLAALAEHFGVKTAWHGPPDVSPVGHAANAHLDLAISNFGIQEMTELNEATRDVFPGSPTFKDGYMYVNEAPGLGVDIDEKLAAKFPIFQSAGNWLPVRRADGSAVRP</sequence>
<dbReference type="GO" id="GO:0000287">
    <property type="term" value="F:magnesium ion binding"/>
    <property type="evidence" value="ECO:0007669"/>
    <property type="project" value="UniProtKB-ARBA"/>
</dbReference>
<dbReference type="EMBL" id="SJPZ01000001">
    <property type="protein sequence ID" value="TWU64609.1"/>
    <property type="molecule type" value="Genomic_DNA"/>
</dbReference>
<comment type="similarity">
    <text evidence="1">Belongs to the mandelate racemase/muconate lactonizing enzyme family. GalD subfamily.</text>
</comment>
<dbReference type="InterPro" id="IPR029017">
    <property type="entry name" value="Enolase-like_N"/>
</dbReference>
<gene>
    <name evidence="5" type="primary">rspA_2</name>
    <name evidence="5" type="ORF">V7x_01530</name>
</gene>
<dbReference type="AlphaFoldDB" id="A0A5C6FNW1"/>
<dbReference type="FunFam" id="3.20.20.120:FF:000011">
    <property type="entry name" value="D-galactonate dehydratase family member VSWAT3_13707"/>
    <property type="match status" value="1"/>
</dbReference>
<evidence type="ECO:0000313" key="6">
    <source>
        <dbReference type="Proteomes" id="UP000316476"/>
    </source>
</evidence>
<evidence type="ECO:0000256" key="1">
    <source>
        <dbReference type="ARBA" id="ARBA00010339"/>
    </source>
</evidence>
<dbReference type="SUPFAM" id="SSF54826">
    <property type="entry name" value="Enolase N-terminal domain-like"/>
    <property type="match status" value="1"/>
</dbReference>
<dbReference type="InterPro" id="IPR013341">
    <property type="entry name" value="Mandelate_racemase_N_dom"/>
</dbReference>
<dbReference type="Pfam" id="PF02746">
    <property type="entry name" value="MR_MLE_N"/>
    <property type="match status" value="1"/>
</dbReference>
<dbReference type="InterPro" id="IPR013342">
    <property type="entry name" value="Mandelate_racemase_C"/>
</dbReference>
<dbReference type="InterPro" id="IPR036849">
    <property type="entry name" value="Enolase-like_C_sf"/>
</dbReference>
<dbReference type="SUPFAM" id="SSF51604">
    <property type="entry name" value="Enolase C-terminal domain-like"/>
    <property type="match status" value="1"/>
</dbReference>
<dbReference type="PANTHER" id="PTHR48080">
    <property type="entry name" value="D-GALACTONATE DEHYDRATASE-RELATED"/>
    <property type="match status" value="1"/>
</dbReference>
<accession>A0A5C6FNW1</accession>
<organism evidence="5 6">
    <name type="scientific">Crateriforma conspicua</name>
    <dbReference type="NCBI Taxonomy" id="2527996"/>
    <lineage>
        <taxon>Bacteria</taxon>
        <taxon>Pseudomonadati</taxon>
        <taxon>Planctomycetota</taxon>
        <taxon>Planctomycetia</taxon>
        <taxon>Planctomycetales</taxon>
        <taxon>Planctomycetaceae</taxon>
        <taxon>Crateriforma</taxon>
    </lineage>
</organism>
<dbReference type="PROSITE" id="PS00909">
    <property type="entry name" value="MR_MLE_2"/>
    <property type="match status" value="1"/>
</dbReference>
<proteinExistence type="inferred from homology"/>
<dbReference type="GO" id="GO:0009063">
    <property type="term" value="P:amino acid catabolic process"/>
    <property type="evidence" value="ECO:0007669"/>
    <property type="project" value="InterPro"/>
</dbReference>
<evidence type="ECO:0000256" key="3">
    <source>
        <dbReference type="ARBA" id="ARBA00022842"/>
    </source>
</evidence>
<dbReference type="PANTHER" id="PTHR48080:SF6">
    <property type="entry name" value="STARVATION-SENSING PROTEIN RSPA"/>
    <property type="match status" value="1"/>
</dbReference>
<dbReference type="RefSeq" id="WP_146410263.1">
    <property type="nucleotide sequence ID" value="NZ_SJPZ01000001.1"/>
</dbReference>
<reference evidence="5 6" key="1">
    <citation type="submission" date="2019-02" db="EMBL/GenBank/DDBJ databases">
        <title>Deep-cultivation of Planctomycetes and their phenomic and genomic characterization uncovers novel biology.</title>
        <authorList>
            <person name="Wiegand S."/>
            <person name="Jogler M."/>
            <person name="Boedeker C."/>
            <person name="Pinto D."/>
            <person name="Vollmers J."/>
            <person name="Rivas-Marin E."/>
            <person name="Kohn T."/>
            <person name="Peeters S.H."/>
            <person name="Heuer A."/>
            <person name="Rast P."/>
            <person name="Oberbeckmann S."/>
            <person name="Bunk B."/>
            <person name="Jeske O."/>
            <person name="Meyerdierks A."/>
            <person name="Storesund J.E."/>
            <person name="Kallscheuer N."/>
            <person name="Luecker S."/>
            <person name="Lage O.M."/>
            <person name="Pohl T."/>
            <person name="Merkel B.J."/>
            <person name="Hornburger P."/>
            <person name="Mueller R.-W."/>
            <person name="Bruemmer F."/>
            <person name="Labrenz M."/>
            <person name="Spormann A.M."/>
            <person name="Op Den Camp H."/>
            <person name="Overmann J."/>
            <person name="Amann R."/>
            <person name="Jetten M.S.M."/>
            <person name="Mascher T."/>
            <person name="Medema M.H."/>
            <person name="Devos D.P."/>
            <person name="Kaster A.-K."/>
            <person name="Ovreas L."/>
            <person name="Rohde M."/>
            <person name="Galperin M.Y."/>
            <person name="Jogler C."/>
        </authorList>
    </citation>
    <scope>NUCLEOTIDE SEQUENCE [LARGE SCALE GENOMIC DNA]</scope>
    <source>
        <strain evidence="5 6">V7</strain>
    </source>
</reference>
<dbReference type="InterPro" id="IPR034593">
    <property type="entry name" value="DgoD-like"/>
</dbReference>
<feature type="domain" description="Mandelate racemase/muconate lactonizing enzyme C-terminal" evidence="4">
    <location>
        <begin position="174"/>
        <end position="300"/>
    </location>
</feature>
<protein>
    <submittedName>
        <fullName evidence="5">Starvation-sensing protein RspA</fullName>
    </submittedName>
</protein>
<dbReference type="InterPro" id="IPR018110">
    <property type="entry name" value="Mandel_Rmase/mucon_lact_enz_CS"/>
</dbReference>
<dbReference type="PROSITE" id="PS00908">
    <property type="entry name" value="MR_MLE_1"/>
    <property type="match status" value="1"/>
</dbReference>
<dbReference type="Gene3D" id="3.30.390.10">
    <property type="entry name" value="Enolase-like, N-terminal domain"/>
    <property type="match status" value="1"/>
</dbReference>
<keyword evidence="3" id="KW-0460">Magnesium</keyword>
<evidence type="ECO:0000256" key="2">
    <source>
        <dbReference type="ARBA" id="ARBA00022723"/>
    </source>
</evidence>
<dbReference type="OrthoDB" id="9785902at2"/>
<dbReference type="Pfam" id="PF13378">
    <property type="entry name" value="MR_MLE_C"/>
    <property type="match status" value="1"/>
</dbReference>
<evidence type="ECO:0000313" key="5">
    <source>
        <dbReference type="EMBL" id="TWU64609.1"/>
    </source>
</evidence>
<evidence type="ECO:0000259" key="4">
    <source>
        <dbReference type="SMART" id="SM00922"/>
    </source>
</evidence>
<comment type="caution">
    <text evidence="5">The sequence shown here is derived from an EMBL/GenBank/DDBJ whole genome shotgun (WGS) entry which is preliminary data.</text>
</comment>
<dbReference type="SMART" id="SM00922">
    <property type="entry name" value="MR_MLE"/>
    <property type="match status" value="1"/>
</dbReference>
<dbReference type="Gene3D" id="3.20.20.120">
    <property type="entry name" value="Enolase-like C-terminal domain"/>
    <property type="match status" value="1"/>
</dbReference>
<name>A0A5C6FNW1_9PLAN</name>
<dbReference type="Proteomes" id="UP000316476">
    <property type="component" value="Unassembled WGS sequence"/>
</dbReference>
<keyword evidence="2" id="KW-0479">Metal-binding</keyword>
<dbReference type="InterPro" id="IPR029065">
    <property type="entry name" value="Enolase_C-like"/>
</dbReference>